<dbReference type="PROSITE" id="PS50801">
    <property type="entry name" value="STAS"/>
    <property type="match status" value="1"/>
</dbReference>
<reference evidence="3" key="1">
    <citation type="journal article" date="2019" name="Int. J. Syst. Evol. Microbiol.">
        <title>The Global Catalogue of Microorganisms (GCM) 10K type strain sequencing project: providing services to taxonomists for standard genome sequencing and annotation.</title>
        <authorList>
            <consortium name="The Broad Institute Genomics Platform"/>
            <consortium name="The Broad Institute Genome Sequencing Center for Infectious Disease"/>
            <person name="Wu L."/>
            <person name="Ma J."/>
        </authorList>
    </citation>
    <scope>NUCLEOTIDE SEQUENCE [LARGE SCALE GENOMIC DNA]</scope>
    <source>
        <strain evidence="3">JCM 10303</strain>
    </source>
</reference>
<dbReference type="PANTHER" id="PTHR33495">
    <property type="entry name" value="ANTI-SIGMA FACTOR ANTAGONIST TM_1081-RELATED-RELATED"/>
    <property type="match status" value="1"/>
</dbReference>
<keyword evidence="3" id="KW-1185">Reference proteome</keyword>
<dbReference type="Pfam" id="PF01740">
    <property type="entry name" value="STAS"/>
    <property type="match status" value="1"/>
</dbReference>
<proteinExistence type="predicted"/>
<accession>A0ABP3P4L6</accession>
<evidence type="ECO:0000313" key="2">
    <source>
        <dbReference type="EMBL" id="GAA0557337.1"/>
    </source>
</evidence>
<protein>
    <submittedName>
        <fullName evidence="2">STAS domain-containing protein</fullName>
    </submittedName>
</protein>
<evidence type="ECO:0000259" key="1">
    <source>
        <dbReference type="PROSITE" id="PS50801"/>
    </source>
</evidence>
<dbReference type="Gene3D" id="3.30.750.24">
    <property type="entry name" value="STAS domain"/>
    <property type="match status" value="1"/>
</dbReference>
<name>A0ABP3P4L6_SACER</name>
<dbReference type="InterPro" id="IPR002645">
    <property type="entry name" value="STAS_dom"/>
</dbReference>
<sequence length="141" mass="14766">MSTSSEQTGNTGFPGAAAQPTPLSIHVDYYRPHAVVLTARGQLDATNVVRFAEVLRSRLSTPVRAIVVDLQDLTFLGVPGLDVLGQAHVHAAVHGQRLHLVADHPEVLRALRVAGLAHLAGHPDVETALADAPEPAGGRGS</sequence>
<dbReference type="EMBL" id="BAAAGS010000073">
    <property type="protein sequence ID" value="GAA0557337.1"/>
    <property type="molecule type" value="Genomic_DNA"/>
</dbReference>
<dbReference type="Proteomes" id="UP001500729">
    <property type="component" value="Unassembled WGS sequence"/>
</dbReference>
<dbReference type="PANTHER" id="PTHR33495:SF2">
    <property type="entry name" value="ANTI-SIGMA FACTOR ANTAGONIST TM_1081-RELATED"/>
    <property type="match status" value="1"/>
</dbReference>
<evidence type="ECO:0000313" key="3">
    <source>
        <dbReference type="Proteomes" id="UP001500729"/>
    </source>
</evidence>
<organism evidence="2 3">
    <name type="scientific">Saccharopolyspora erythraea</name>
    <name type="common">Streptomyces erythraeus</name>
    <dbReference type="NCBI Taxonomy" id="1836"/>
    <lineage>
        <taxon>Bacteria</taxon>
        <taxon>Bacillati</taxon>
        <taxon>Actinomycetota</taxon>
        <taxon>Actinomycetes</taxon>
        <taxon>Pseudonocardiales</taxon>
        <taxon>Pseudonocardiaceae</taxon>
        <taxon>Saccharopolyspora</taxon>
    </lineage>
</organism>
<dbReference type="InterPro" id="IPR036513">
    <property type="entry name" value="STAS_dom_sf"/>
</dbReference>
<dbReference type="RefSeq" id="WP_009951000.1">
    <property type="nucleotide sequence ID" value="NZ_BAAAGS010000073.1"/>
</dbReference>
<gene>
    <name evidence="2" type="ORF">GCM10009533_63690</name>
</gene>
<comment type="caution">
    <text evidence="2">The sequence shown here is derived from an EMBL/GenBank/DDBJ whole genome shotgun (WGS) entry which is preliminary data.</text>
</comment>
<feature type="domain" description="STAS" evidence="1">
    <location>
        <begin position="32"/>
        <end position="136"/>
    </location>
</feature>
<dbReference type="CDD" id="cd07043">
    <property type="entry name" value="STAS_anti-anti-sigma_factors"/>
    <property type="match status" value="1"/>
</dbReference>
<dbReference type="SUPFAM" id="SSF52091">
    <property type="entry name" value="SpoIIaa-like"/>
    <property type="match status" value="1"/>
</dbReference>